<sequence>MSSAVFEIRFPAYKSGGQPRCSPKSTLAGVVYLHITQELKASCISLSLMGSERISLAPASVNNTSTHSFSAPAAKQRTAKKVYFNQSTVLWGDGKLRESGILPAGVHMFHFSCEFPRVNYPQSRATPEYEIKYVLKAKLMNPRQARESSLMTTTQTIAFVPETLALLPRQLTADNYESDPVARFAFCDNALDVDGSQWMYHLHAISSKHAFCPGDFAEMHLRMTGQRTLRKLQYAVVEQTDCFYPQVPEPREEQLDMGRRLWSTQRRICELTDLSFERDSVVATDFCAEHMDSRRSQSGSTYHAQLCTQLPTDALVVHETGYLRFTYFVQLLLFSSSVGWGAHQGRCARVEIPIPVASRVLPDNSATLSVPASLQERRRSVLSSGGGRRRGPSISSSRTEVESLDFLHDCGGDDDTGSLKHGRSITDLSARLQQFIPRRHQSAAHTGLFHRLKPSTEGYQSNRAVSHGRVADGAPLWNMADLPPMPAIGDYPSAHASQASLLSSSISRVTSHGSTARDMLTMPLLDQSSSNAGSQHTGVAANQPQQCKSASGTGARFSLSFLVKLRELYYDEANALALNALISGHEVDGNSLIPSVIRRPQAIGIFSSSMPHGSTGNRRGEYRSRDISLGIGGGPGTCIRRDNRLSMQSMSSMAAANERVCPRLESVMASFRDPATSQVATWSALGSPARPQSMHYHPAQSSVQAAATMDVVLPASKADCLAVSQKSRYSRMSAMSVSSNDTACAASGCMSLSKDIQPQIPLLITPTTDSTLELKLNHPLR</sequence>
<feature type="region of interest" description="Disordered" evidence="1">
    <location>
        <begin position="607"/>
        <end position="627"/>
    </location>
</feature>
<dbReference type="PANTHER" id="PTHR11188:SF17">
    <property type="entry name" value="FI21816P1"/>
    <property type="match status" value="1"/>
</dbReference>
<evidence type="ECO:0000256" key="1">
    <source>
        <dbReference type="SAM" id="MobiDB-lite"/>
    </source>
</evidence>
<feature type="region of interest" description="Disordered" evidence="1">
    <location>
        <begin position="377"/>
        <end position="399"/>
    </location>
</feature>
<dbReference type="Proteomes" id="UP000242474">
    <property type="component" value="Unassembled WGS sequence"/>
</dbReference>
<dbReference type="InterPro" id="IPR014752">
    <property type="entry name" value="Arrestin-like_C"/>
</dbReference>
<dbReference type="Gene3D" id="2.60.40.640">
    <property type="match status" value="1"/>
</dbReference>
<gene>
    <name evidence="3" type="ORF">COEREDRAFT_99023</name>
</gene>
<organism evidence="3 4">
    <name type="scientific">Coemansia reversa (strain ATCC 12441 / NRRL 1564)</name>
    <dbReference type="NCBI Taxonomy" id="763665"/>
    <lineage>
        <taxon>Eukaryota</taxon>
        <taxon>Fungi</taxon>
        <taxon>Fungi incertae sedis</taxon>
        <taxon>Zoopagomycota</taxon>
        <taxon>Kickxellomycotina</taxon>
        <taxon>Kickxellomycetes</taxon>
        <taxon>Kickxellales</taxon>
        <taxon>Kickxellaceae</taxon>
        <taxon>Coemansia</taxon>
    </lineage>
</organism>
<feature type="domain" description="Arrestin-like N-terminal" evidence="2">
    <location>
        <begin position="24"/>
        <end position="148"/>
    </location>
</feature>
<dbReference type="EMBL" id="KZ303520">
    <property type="protein sequence ID" value="PIA14221.1"/>
    <property type="molecule type" value="Genomic_DNA"/>
</dbReference>
<dbReference type="AlphaFoldDB" id="A0A2G5B5E6"/>
<keyword evidence="4" id="KW-1185">Reference proteome</keyword>
<dbReference type="InterPro" id="IPR050357">
    <property type="entry name" value="Arrestin_domain-protein"/>
</dbReference>
<protein>
    <recommendedName>
        <fullName evidence="2">Arrestin-like N-terminal domain-containing protein</fullName>
    </recommendedName>
</protein>
<dbReference type="GO" id="GO:0015031">
    <property type="term" value="P:protein transport"/>
    <property type="evidence" value="ECO:0007669"/>
    <property type="project" value="TreeGrafter"/>
</dbReference>
<feature type="compositionally biased region" description="Polar residues" evidence="1">
    <location>
        <begin position="607"/>
        <end position="617"/>
    </location>
</feature>
<dbReference type="InterPro" id="IPR011021">
    <property type="entry name" value="Arrestin-like_N"/>
</dbReference>
<evidence type="ECO:0000313" key="4">
    <source>
        <dbReference type="Proteomes" id="UP000242474"/>
    </source>
</evidence>
<proteinExistence type="predicted"/>
<name>A0A2G5B5E6_COERN</name>
<accession>A0A2G5B5E6</accession>
<dbReference type="PANTHER" id="PTHR11188">
    <property type="entry name" value="ARRESTIN DOMAIN CONTAINING PROTEIN"/>
    <property type="match status" value="1"/>
</dbReference>
<dbReference type="Pfam" id="PF00339">
    <property type="entry name" value="Arrestin_N"/>
    <property type="match status" value="1"/>
</dbReference>
<evidence type="ECO:0000259" key="2">
    <source>
        <dbReference type="Pfam" id="PF00339"/>
    </source>
</evidence>
<reference evidence="3 4" key="1">
    <citation type="journal article" date="2015" name="Genome Biol. Evol.">
        <title>Phylogenomic analyses indicate that early fungi evolved digesting cell walls of algal ancestors of land plants.</title>
        <authorList>
            <person name="Chang Y."/>
            <person name="Wang S."/>
            <person name="Sekimoto S."/>
            <person name="Aerts A.L."/>
            <person name="Choi C."/>
            <person name="Clum A."/>
            <person name="LaButti K.M."/>
            <person name="Lindquist E.A."/>
            <person name="Yee Ngan C."/>
            <person name="Ohm R.A."/>
            <person name="Salamov A.A."/>
            <person name="Grigoriev I.V."/>
            <person name="Spatafora J.W."/>
            <person name="Berbee M.L."/>
        </authorList>
    </citation>
    <scope>NUCLEOTIDE SEQUENCE [LARGE SCALE GENOMIC DNA]</scope>
    <source>
        <strain evidence="3 4">NRRL 1564</strain>
    </source>
</reference>
<evidence type="ECO:0000313" key="3">
    <source>
        <dbReference type="EMBL" id="PIA14221.1"/>
    </source>
</evidence>
<dbReference type="OrthoDB" id="2333384at2759"/>
<dbReference type="GO" id="GO:0005737">
    <property type="term" value="C:cytoplasm"/>
    <property type="evidence" value="ECO:0007669"/>
    <property type="project" value="TreeGrafter"/>
</dbReference>